<proteinExistence type="inferred from homology"/>
<dbReference type="Proteomes" id="UP000196694">
    <property type="component" value="Unassembled WGS sequence"/>
</dbReference>
<dbReference type="AlphaFoldDB" id="A0A211YNI3"/>
<comment type="subcellular location">
    <subcellularLocation>
        <location evidence="6">Cytoplasm</location>
    </subcellularLocation>
</comment>
<dbReference type="GO" id="GO:0005524">
    <property type="term" value="F:ATP binding"/>
    <property type="evidence" value="ECO:0007669"/>
    <property type="project" value="UniProtKB-UniRule"/>
</dbReference>
<dbReference type="PANTHER" id="PTHR34696">
    <property type="entry name" value="PHOSPHORIBOSYLFORMYLGLYCINAMIDINE SYNTHASE SUBUNIT PURS"/>
    <property type="match status" value="1"/>
</dbReference>
<organism evidence="7 8">
    <name type="scientific">Pyrodictium delaneyi</name>
    <dbReference type="NCBI Taxonomy" id="1273541"/>
    <lineage>
        <taxon>Archaea</taxon>
        <taxon>Thermoproteota</taxon>
        <taxon>Thermoprotei</taxon>
        <taxon>Desulfurococcales</taxon>
        <taxon>Pyrodictiaceae</taxon>
        <taxon>Pyrodictium</taxon>
    </lineage>
</organism>
<keyword evidence="3 6" id="KW-0547">Nucleotide-binding</keyword>
<dbReference type="Gene3D" id="3.30.1280.10">
    <property type="entry name" value="Phosphoribosylformylglycinamidine synthase subunit PurS"/>
    <property type="match status" value="1"/>
</dbReference>
<evidence type="ECO:0000256" key="1">
    <source>
        <dbReference type="ARBA" id="ARBA00022490"/>
    </source>
</evidence>
<dbReference type="NCBIfam" id="TIGR00302">
    <property type="entry name" value="phosphoribosylformylglycinamidine synthase subunit PurS"/>
    <property type="match status" value="1"/>
</dbReference>
<keyword evidence="8" id="KW-1185">Reference proteome</keyword>
<evidence type="ECO:0000256" key="3">
    <source>
        <dbReference type="ARBA" id="ARBA00022741"/>
    </source>
</evidence>
<sequence>MPRASPASRRAQEEVRVSVPRHRVLVIVTYKPSARDPEGETLAAELRRLGYTWVQGIRAGKAFIVEVEAETREEAEKLVKEMAHETRLFNPAVHTLLVIPLA</sequence>
<evidence type="ECO:0000256" key="4">
    <source>
        <dbReference type="ARBA" id="ARBA00022755"/>
    </source>
</evidence>
<dbReference type="GO" id="GO:0006189">
    <property type="term" value="P:'de novo' IMP biosynthetic process"/>
    <property type="evidence" value="ECO:0007669"/>
    <property type="project" value="UniProtKB-UniRule"/>
</dbReference>
<dbReference type="GO" id="GO:0004642">
    <property type="term" value="F:phosphoribosylformylglycinamidine synthase activity"/>
    <property type="evidence" value="ECO:0007669"/>
    <property type="project" value="UniProtKB-UniRule"/>
</dbReference>
<keyword evidence="5 6" id="KW-0067">ATP-binding</keyword>
<dbReference type="InterPro" id="IPR003850">
    <property type="entry name" value="PurS"/>
</dbReference>
<evidence type="ECO:0000256" key="2">
    <source>
        <dbReference type="ARBA" id="ARBA00022598"/>
    </source>
</evidence>
<dbReference type="PANTHER" id="PTHR34696:SF1">
    <property type="entry name" value="PHOSPHORIBOSYLFORMYLGLYCINAMIDINE SYNTHASE SUBUNIT PURS"/>
    <property type="match status" value="1"/>
</dbReference>
<dbReference type="UniPathway" id="UPA00074">
    <property type="reaction ID" value="UER00128"/>
</dbReference>
<comment type="catalytic activity">
    <reaction evidence="6">
        <text>N(2)-formyl-N(1)-(5-phospho-beta-D-ribosyl)glycinamide + L-glutamine + ATP + H2O = 2-formamido-N(1)-(5-O-phospho-beta-D-ribosyl)acetamidine + L-glutamate + ADP + phosphate + H(+)</text>
        <dbReference type="Rhea" id="RHEA:17129"/>
        <dbReference type="ChEBI" id="CHEBI:15377"/>
        <dbReference type="ChEBI" id="CHEBI:15378"/>
        <dbReference type="ChEBI" id="CHEBI:29985"/>
        <dbReference type="ChEBI" id="CHEBI:30616"/>
        <dbReference type="ChEBI" id="CHEBI:43474"/>
        <dbReference type="ChEBI" id="CHEBI:58359"/>
        <dbReference type="ChEBI" id="CHEBI:147286"/>
        <dbReference type="ChEBI" id="CHEBI:147287"/>
        <dbReference type="ChEBI" id="CHEBI:456216"/>
        <dbReference type="EC" id="6.3.5.3"/>
    </reaction>
</comment>
<name>A0A211YNI3_9CREN</name>
<comment type="function">
    <text evidence="6">Part of the phosphoribosylformylglycinamidine synthase complex involved in the purines biosynthetic pathway. Catalyzes the ATP-dependent conversion of formylglycinamide ribonucleotide (FGAR) and glutamine to yield formylglycinamidine ribonucleotide (FGAM) and glutamate. The FGAM synthase complex is composed of three subunits. PurQ produces an ammonia molecule by converting glutamine to glutamate. PurL transfers the ammonia molecule to FGAR to form FGAM in an ATP-dependent manner. PurS interacts with PurQ and PurL and is thought to assist in the transfer of the ammonia molecule from PurQ to PurL.</text>
</comment>
<keyword evidence="2 6" id="KW-0436">Ligase</keyword>
<keyword evidence="1 6" id="KW-0963">Cytoplasm</keyword>
<comment type="pathway">
    <text evidence="6">Purine metabolism; IMP biosynthesis via de novo pathway; 5-amino-1-(5-phospho-D-ribosyl)imidazole from N(2)-formyl-N(1)-(5-phospho-D-ribosyl)glycinamide: step 1/2.</text>
</comment>
<evidence type="ECO:0000256" key="5">
    <source>
        <dbReference type="ARBA" id="ARBA00022840"/>
    </source>
</evidence>
<comment type="similarity">
    <text evidence="6">Belongs to the PurS family.</text>
</comment>
<dbReference type="EMBL" id="NCQP01000003">
    <property type="protein sequence ID" value="OWJ54608.1"/>
    <property type="molecule type" value="Genomic_DNA"/>
</dbReference>
<dbReference type="Pfam" id="PF02700">
    <property type="entry name" value="PurS"/>
    <property type="match status" value="1"/>
</dbReference>
<protein>
    <recommendedName>
        <fullName evidence="6">Phosphoribosylformylglycinamidine synthase subunit PurS</fullName>
        <shortName evidence="6">FGAM synthase</shortName>
        <ecNumber evidence="6">6.3.5.3</ecNumber>
    </recommendedName>
    <alternativeName>
        <fullName evidence="6">Formylglycinamide ribonucleotide amidotransferase subunit III</fullName>
        <shortName evidence="6">FGAR amidotransferase III</shortName>
        <shortName evidence="6">FGAR-AT III</shortName>
    </alternativeName>
    <alternativeName>
        <fullName evidence="6">Phosphoribosylformylglycinamidine synthase subunit III</fullName>
    </alternativeName>
</protein>
<comment type="caution">
    <text evidence="7">The sequence shown here is derived from an EMBL/GenBank/DDBJ whole genome shotgun (WGS) entry which is preliminary data.</text>
</comment>
<comment type="subunit">
    <text evidence="6">Part of the FGAM synthase complex composed of 1 PurL, 1 PurQ and 2 PurS subunits.</text>
</comment>
<accession>A0A211YNI3</accession>
<dbReference type="HAMAP" id="MF_01926">
    <property type="entry name" value="PurS"/>
    <property type="match status" value="1"/>
</dbReference>
<gene>
    <name evidence="6" type="primary">purS</name>
    <name evidence="7" type="ORF">Pdsh_06190</name>
</gene>
<reference evidence="7 8" key="1">
    <citation type="submission" date="2017-05" db="EMBL/GenBank/DDBJ databases">
        <title>The draft genome of the hyperthermophilic archaeon 'Pyrodictium delaneyi strain Hulk', an iron and nitrate reducer, reveals the capacity for sulfate reduction.</title>
        <authorList>
            <person name="Demey L.M."/>
            <person name="Miller C."/>
            <person name="Manzella M."/>
            <person name="Reguera G."/>
            <person name="Kashefi K."/>
        </authorList>
    </citation>
    <scope>NUCLEOTIDE SEQUENCE [LARGE SCALE GENOMIC DNA]</scope>
    <source>
        <strain evidence="7 8">Hulk</strain>
    </source>
</reference>
<dbReference type="SUPFAM" id="SSF82697">
    <property type="entry name" value="PurS-like"/>
    <property type="match status" value="1"/>
</dbReference>
<keyword evidence="4 6" id="KW-0658">Purine biosynthesis</keyword>
<evidence type="ECO:0000313" key="7">
    <source>
        <dbReference type="EMBL" id="OWJ54608.1"/>
    </source>
</evidence>
<dbReference type="EC" id="6.3.5.3" evidence="6"/>
<dbReference type="InterPro" id="IPR036604">
    <property type="entry name" value="PurS-like_sf"/>
</dbReference>
<dbReference type="GO" id="GO:0005737">
    <property type="term" value="C:cytoplasm"/>
    <property type="evidence" value="ECO:0007669"/>
    <property type="project" value="UniProtKB-SubCell"/>
</dbReference>
<evidence type="ECO:0000256" key="6">
    <source>
        <dbReference type="HAMAP-Rule" id="MF_01926"/>
    </source>
</evidence>
<evidence type="ECO:0000313" key="8">
    <source>
        <dbReference type="Proteomes" id="UP000196694"/>
    </source>
</evidence>